<proteinExistence type="inferred from homology"/>
<feature type="region of interest" description="Disordered" evidence="2">
    <location>
        <begin position="225"/>
        <end position="274"/>
    </location>
</feature>
<dbReference type="InterPro" id="IPR038332">
    <property type="entry name" value="PPE_sf"/>
</dbReference>
<accession>A0ABY7B2C0</accession>
<dbReference type="SUPFAM" id="SSF140459">
    <property type="entry name" value="PE/PPE dimer-like"/>
    <property type="match status" value="1"/>
</dbReference>
<dbReference type="Proteomes" id="UP001163203">
    <property type="component" value="Chromosome"/>
</dbReference>
<protein>
    <submittedName>
        <fullName evidence="4">PPE domain-containing protein</fullName>
    </submittedName>
</protein>
<evidence type="ECO:0000256" key="1">
    <source>
        <dbReference type="ARBA" id="ARBA00010652"/>
    </source>
</evidence>
<feature type="domain" description="PPE" evidence="3">
    <location>
        <begin position="63"/>
        <end position="216"/>
    </location>
</feature>
<feature type="compositionally biased region" description="Gly residues" evidence="2">
    <location>
        <begin position="262"/>
        <end position="274"/>
    </location>
</feature>
<dbReference type="EMBL" id="CP113836">
    <property type="protein sequence ID" value="WAL66445.1"/>
    <property type="molecule type" value="Genomic_DNA"/>
</dbReference>
<comment type="similarity">
    <text evidence="1">Belongs to the mycobacterial PPE family.</text>
</comment>
<keyword evidence="5" id="KW-1185">Reference proteome</keyword>
<gene>
    <name evidence="4" type="ORF">ORV05_01070</name>
</gene>
<sequence>MGSEYLPYNTHRKHRYYSEDHPPTASQRRRLRRLRQIRAANQRDAAFGKINWAAYEHRQLWDMINTADPAAMGGAAHRWAQLALEVDSATAEVHKTVQKLLLSWRGGSAVRAAESASNLTAWAADASSSIRQVGEGLDTYTSAVVEARHQMPEPVYYSAERQFREGYDVNASGPDAALLADQLLDDHLPTKREATKAKAEAVRVMERYESASKGVHDTLPAFRDAPDVVAGGPGGAGGSGGGGAGGRGTAAADGTVASSVPGGPGAGMPGMSGMSSGFGSGSMGGAGMSGPGTFGGTGTGTGNLTASGYGTTGVAGGTAGGAAAAAGLTGTRGASPMGMAPMGAGGARPGEGEGEHRNRYTEGLGLDFLDDVPPAYPPVFGE</sequence>
<evidence type="ECO:0000256" key="2">
    <source>
        <dbReference type="SAM" id="MobiDB-lite"/>
    </source>
</evidence>
<feature type="compositionally biased region" description="Basic and acidic residues" evidence="2">
    <location>
        <begin position="350"/>
        <end position="360"/>
    </location>
</feature>
<feature type="region of interest" description="Disordered" evidence="2">
    <location>
        <begin position="1"/>
        <end position="29"/>
    </location>
</feature>
<reference evidence="4" key="1">
    <citation type="submission" date="2022-11" db="EMBL/GenBank/DDBJ databases">
        <authorList>
            <person name="Mo P."/>
        </authorList>
    </citation>
    <scope>NUCLEOTIDE SEQUENCE</scope>
    <source>
        <strain evidence="4">HUAS 11-8</strain>
    </source>
</reference>
<feature type="region of interest" description="Disordered" evidence="2">
    <location>
        <begin position="336"/>
        <end position="382"/>
    </location>
</feature>
<organism evidence="4 5">
    <name type="scientific">Amycolatopsis cynarae</name>
    <dbReference type="NCBI Taxonomy" id="2995223"/>
    <lineage>
        <taxon>Bacteria</taxon>
        <taxon>Bacillati</taxon>
        <taxon>Actinomycetota</taxon>
        <taxon>Actinomycetes</taxon>
        <taxon>Pseudonocardiales</taxon>
        <taxon>Pseudonocardiaceae</taxon>
        <taxon>Amycolatopsis</taxon>
    </lineage>
</organism>
<evidence type="ECO:0000259" key="3">
    <source>
        <dbReference type="Pfam" id="PF00823"/>
    </source>
</evidence>
<evidence type="ECO:0000313" key="5">
    <source>
        <dbReference type="Proteomes" id="UP001163203"/>
    </source>
</evidence>
<dbReference type="Pfam" id="PF00823">
    <property type="entry name" value="PPE"/>
    <property type="match status" value="1"/>
</dbReference>
<evidence type="ECO:0000313" key="4">
    <source>
        <dbReference type="EMBL" id="WAL66445.1"/>
    </source>
</evidence>
<dbReference type="RefSeq" id="WP_268756579.1">
    <property type="nucleotide sequence ID" value="NZ_CP113836.1"/>
</dbReference>
<feature type="compositionally biased region" description="Gly residues" evidence="2">
    <location>
        <begin position="231"/>
        <end position="248"/>
    </location>
</feature>
<dbReference type="InterPro" id="IPR000030">
    <property type="entry name" value="PPE_dom"/>
</dbReference>
<dbReference type="Gene3D" id="1.20.1260.20">
    <property type="entry name" value="PPE superfamily"/>
    <property type="match status" value="1"/>
</dbReference>
<name>A0ABY7B2C0_9PSEU</name>